<comment type="caution">
    <text evidence="7">The sequence shown here is derived from an EMBL/GenBank/DDBJ whole genome shotgun (WGS) entry which is preliminary data.</text>
</comment>
<organism evidence="7 8">
    <name type="scientific">Halopseudomonas laoshanensis</name>
    <dbReference type="NCBI Taxonomy" id="2268758"/>
    <lineage>
        <taxon>Bacteria</taxon>
        <taxon>Pseudomonadati</taxon>
        <taxon>Pseudomonadota</taxon>
        <taxon>Gammaproteobacteria</taxon>
        <taxon>Pseudomonadales</taxon>
        <taxon>Pseudomonadaceae</taxon>
        <taxon>Halopseudomonas</taxon>
    </lineage>
</organism>
<evidence type="ECO:0000313" key="8">
    <source>
        <dbReference type="Proteomes" id="UP000463138"/>
    </source>
</evidence>
<gene>
    <name evidence="7" type="ORF">DT594_00640</name>
</gene>
<dbReference type="EMBL" id="QOVF01000001">
    <property type="protein sequence ID" value="KAA0695914.1"/>
    <property type="molecule type" value="Genomic_DNA"/>
</dbReference>
<dbReference type="GO" id="GO:0016020">
    <property type="term" value="C:membrane"/>
    <property type="evidence" value="ECO:0007669"/>
    <property type="project" value="UniProtKB-SubCell"/>
</dbReference>
<evidence type="ECO:0000256" key="2">
    <source>
        <dbReference type="ARBA" id="ARBA00022692"/>
    </source>
</evidence>
<evidence type="ECO:0000256" key="5">
    <source>
        <dbReference type="SAM" id="Phobius"/>
    </source>
</evidence>
<evidence type="ECO:0000256" key="4">
    <source>
        <dbReference type="ARBA" id="ARBA00023136"/>
    </source>
</evidence>
<feature type="transmembrane region" description="Helical" evidence="5">
    <location>
        <begin position="167"/>
        <end position="188"/>
    </location>
</feature>
<feature type="transmembrane region" description="Helical" evidence="5">
    <location>
        <begin position="69"/>
        <end position="96"/>
    </location>
</feature>
<dbReference type="RefSeq" id="WP_149330917.1">
    <property type="nucleotide sequence ID" value="NZ_QOVF01000001.1"/>
</dbReference>
<dbReference type="AlphaFoldDB" id="A0A7V7GVV1"/>
<protein>
    <submittedName>
        <fullName evidence="7">DUF1282 domain-containing protein</fullName>
    </submittedName>
</protein>
<keyword evidence="2 5" id="KW-0812">Transmembrane</keyword>
<proteinExistence type="predicted"/>
<dbReference type="InterPro" id="IPR006977">
    <property type="entry name" value="Yip1_dom"/>
</dbReference>
<name>A0A7V7GVV1_9GAMM</name>
<keyword evidence="8" id="KW-1185">Reference proteome</keyword>
<comment type="subcellular location">
    <subcellularLocation>
        <location evidence="1">Membrane</location>
        <topology evidence="1">Multi-pass membrane protein</topology>
    </subcellularLocation>
</comment>
<dbReference type="Pfam" id="PF04893">
    <property type="entry name" value="Yip1"/>
    <property type="match status" value="1"/>
</dbReference>
<feature type="transmembrane region" description="Helical" evidence="5">
    <location>
        <begin position="108"/>
        <end position="128"/>
    </location>
</feature>
<dbReference type="OrthoDB" id="7011469at2"/>
<reference evidence="7 8" key="1">
    <citation type="submission" date="2018-07" db="EMBL/GenBank/DDBJ databases">
        <title>Pseudomonas laoshanensis sp. nov., isolated from soil.</title>
        <authorList>
            <person name="Sun J."/>
            <person name="Yu L."/>
            <person name="Wang M."/>
            <person name="Zhang C."/>
        </authorList>
    </citation>
    <scope>NUCLEOTIDE SEQUENCE [LARGE SCALE GENOMIC DNA]</scope>
    <source>
        <strain evidence="7 8">Y22</strain>
    </source>
</reference>
<keyword evidence="4 5" id="KW-0472">Membrane</keyword>
<evidence type="ECO:0000259" key="6">
    <source>
        <dbReference type="Pfam" id="PF04893"/>
    </source>
</evidence>
<feature type="transmembrane region" description="Helical" evidence="5">
    <location>
        <begin position="134"/>
        <end position="155"/>
    </location>
</feature>
<sequence>MLAHIPALLTTPADAWTNIRKDADQQPWGFLPLMLLGPLIPAVACYIGAAHTGWSFYGGEETQYLTPGSAAMLGLMCYLGFLVGLLVMSFMTRWVLFRVPQRPSLPISLTFMTVTSIPMMLAALAAMLPYRPVLLIVGALGAALSCILLFFGLPSYMKMPRNDHTRFFAACIIGVGLLTLVTIGFVFMEMWWQPLEGGSYENVADPGE</sequence>
<feature type="domain" description="Yip1" evidence="6">
    <location>
        <begin position="8"/>
        <end position="182"/>
    </location>
</feature>
<evidence type="ECO:0000313" key="7">
    <source>
        <dbReference type="EMBL" id="KAA0695914.1"/>
    </source>
</evidence>
<dbReference type="Proteomes" id="UP000463138">
    <property type="component" value="Unassembled WGS sequence"/>
</dbReference>
<accession>A0A7V7GVV1</accession>
<feature type="transmembrane region" description="Helical" evidence="5">
    <location>
        <begin position="28"/>
        <end position="49"/>
    </location>
</feature>
<evidence type="ECO:0000256" key="3">
    <source>
        <dbReference type="ARBA" id="ARBA00022989"/>
    </source>
</evidence>
<evidence type="ECO:0000256" key="1">
    <source>
        <dbReference type="ARBA" id="ARBA00004141"/>
    </source>
</evidence>
<keyword evidence="3 5" id="KW-1133">Transmembrane helix</keyword>